<dbReference type="GO" id="GO:0016020">
    <property type="term" value="C:membrane"/>
    <property type="evidence" value="ECO:0007669"/>
    <property type="project" value="TreeGrafter"/>
</dbReference>
<gene>
    <name evidence="5" type="ORF">D9611_013511</name>
</gene>
<dbReference type="OrthoDB" id="10249365at2759"/>
<feature type="domain" description="NADH-ubiquinone oxidoreductase ferredoxin-like" evidence="4">
    <location>
        <begin position="116"/>
        <end position="155"/>
    </location>
</feature>
<proteinExistence type="predicted"/>
<dbReference type="Pfam" id="PF00384">
    <property type="entry name" value="Molybdopterin"/>
    <property type="match status" value="1"/>
</dbReference>
<keyword evidence="6" id="KW-1185">Reference proteome</keyword>
<protein>
    <submittedName>
        <fullName evidence="5">Uncharacterized protein</fullName>
    </submittedName>
</protein>
<dbReference type="EMBL" id="JAACJK010000124">
    <property type="protein sequence ID" value="KAF5328942.1"/>
    <property type="molecule type" value="Genomic_DNA"/>
</dbReference>
<dbReference type="InterPro" id="IPR050123">
    <property type="entry name" value="Prok_molybdopt-oxidoreductase"/>
</dbReference>
<evidence type="ECO:0000256" key="2">
    <source>
        <dbReference type="ARBA" id="ARBA00034078"/>
    </source>
</evidence>
<comment type="cofactor">
    <cofactor evidence="2">
        <name>[2Fe-2S] cluster</name>
        <dbReference type="ChEBI" id="CHEBI:190135"/>
    </cofactor>
</comment>
<dbReference type="GO" id="GO:0016491">
    <property type="term" value="F:oxidoreductase activity"/>
    <property type="evidence" value="ECO:0007669"/>
    <property type="project" value="InterPro"/>
</dbReference>
<feature type="domain" description="Molybdopterin oxidoreductase" evidence="3">
    <location>
        <begin position="157"/>
        <end position="275"/>
    </location>
</feature>
<dbReference type="InterPro" id="IPR054351">
    <property type="entry name" value="NADH_UbQ_OxRdtase_ferredoxin"/>
</dbReference>
<evidence type="ECO:0000313" key="6">
    <source>
        <dbReference type="Proteomes" id="UP000541558"/>
    </source>
</evidence>
<comment type="cofactor">
    <cofactor evidence="1">
        <name>[4Fe-4S] cluster</name>
        <dbReference type="ChEBI" id="CHEBI:49883"/>
    </cofactor>
</comment>
<comment type="caution">
    <text evidence="5">The sequence shown here is derived from an EMBL/GenBank/DDBJ whole genome shotgun (WGS) entry which is preliminary data.</text>
</comment>
<evidence type="ECO:0000313" key="5">
    <source>
        <dbReference type="EMBL" id="KAF5328942.1"/>
    </source>
</evidence>
<evidence type="ECO:0000256" key="1">
    <source>
        <dbReference type="ARBA" id="ARBA00001966"/>
    </source>
</evidence>
<dbReference type="PANTHER" id="PTHR43105">
    <property type="entry name" value="RESPIRATORY NITRATE REDUCTASE"/>
    <property type="match status" value="1"/>
</dbReference>
<dbReference type="SUPFAM" id="SSF53706">
    <property type="entry name" value="Formate dehydrogenase/DMSO reductase, domains 1-3"/>
    <property type="match status" value="1"/>
</dbReference>
<name>A0A8H5BV53_9AGAR</name>
<dbReference type="AlphaFoldDB" id="A0A8H5BV53"/>
<organism evidence="5 6">
    <name type="scientific">Ephemerocybe angulata</name>
    <dbReference type="NCBI Taxonomy" id="980116"/>
    <lineage>
        <taxon>Eukaryota</taxon>
        <taxon>Fungi</taxon>
        <taxon>Dikarya</taxon>
        <taxon>Basidiomycota</taxon>
        <taxon>Agaricomycotina</taxon>
        <taxon>Agaricomycetes</taxon>
        <taxon>Agaricomycetidae</taxon>
        <taxon>Agaricales</taxon>
        <taxon>Agaricineae</taxon>
        <taxon>Psathyrellaceae</taxon>
        <taxon>Ephemerocybe</taxon>
    </lineage>
</organism>
<evidence type="ECO:0000259" key="3">
    <source>
        <dbReference type="Pfam" id="PF00384"/>
    </source>
</evidence>
<dbReference type="PANTHER" id="PTHR43105:SF13">
    <property type="entry name" value="NADH-UBIQUINONE OXIDOREDUCTASE 75 KDA SUBUNIT, MITOCHONDRIAL"/>
    <property type="match status" value="1"/>
</dbReference>
<evidence type="ECO:0000259" key="4">
    <source>
        <dbReference type="Pfam" id="PF22117"/>
    </source>
</evidence>
<dbReference type="Proteomes" id="UP000541558">
    <property type="component" value="Unassembled WGS sequence"/>
</dbReference>
<dbReference type="Gene3D" id="3.10.20.740">
    <property type="match status" value="1"/>
</dbReference>
<accession>A0A8H5BV53</accession>
<dbReference type="Pfam" id="PF22117">
    <property type="entry name" value="Fer4_Nqo3"/>
    <property type="match status" value="1"/>
</dbReference>
<sequence>MNRFDSGARGSWCNDTKVPWFSFSRLDLDIWVRRLTCSCRREKVLWLYVVLGCLVEVECSPNPVASCAMPAMPGAKIWTNTPLVHEAREVDVVRLRPHSFPRNHRKAENKNSRTWVAAVEEFGTTGHGNDMQIGTYVARTMDSELSGNILDLYPIDAGHLADTESLVALKDLVNRLGSDNLALDQVHGVDVRSNYLFNSTIPRVEEADAILLLGTSSRHEAAVLISRIRKSWLHTGLEVFGERSRTTCGYEHIGIDAQALTDFITGKRSFSAKFKLRPPRSL</sequence>
<reference evidence="5 6" key="1">
    <citation type="journal article" date="2020" name="ISME J.">
        <title>Uncovering the hidden diversity of litter-decomposition mechanisms in mushroom-forming fungi.</title>
        <authorList>
            <person name="Floudas D."/>
            <person name="Bentzer J."/>
            <person name="Ahren D."/>
            <person name="Johansson T."/>
            <person name="Persson P."/>
            <person name="Tunlid A."/>
        </authorList>
    </citation>
    <scope>NUCLEOTIDE SEQUENCE [LARGE SCALE GENOMIC DNA]</scope>
    <source>
        <strain evidence="5 6">CBS 175.51</strain>
    </source>
</reference>
<dbReference type="InterPro" id="IPR006656">
    <property type="entry name" value="Mopterin_OxRdtase"/>
</dbReference>